<feature type="non-terminal residue" evidence="2">
    <location>
        <position position="1"/>
    </location>
</feature>
<dbReference type="Pfam" id="PF00005">
    <property type="entry name" value="ABC_tran"/>
    <property type="match status" value="1"/>
</dbReference>
<feature type="non-terminal residue" evidence="2">
    <location>
        <position position="183"/>
    </location>
</feature>
<name>A0A7K4LBH7_9AVES</name>
<accession>A0A7K4LBH7</accession>
<dbReference type="SUPFAM" id="SSF52540">
    <property type="entry name" value="P-loop containing nucleoside triphosphate hydrolases"/>
    <property type="match status" value="1"/>
</dbReference>
<dbReference type="GO" id="GO:0015421">
    <property type="term" value="F:ABC-type oligopeptide transporter activity"/>
    <property type="evidence" value="ECO:0007669"/>
    <property type="project" value="TreeGrafter"/>
</dbReference>
<reference evidence="2 3" key="1">
    <citation type="submission" date="2019-09" db="EMBL/GenBank/DDBJ databases">
        <title>Bird 10,000 Genomes (B10K) Project - Family phase.</title>
        <authorList>
            <person name="Zhang G."/>
        </authorList>
    </citation>
    <scope>NUCLEOTIDE SEQUENCE [LARGE SCALE GENOMIC DNA]</scope>
    <source>
        <strain evidence="2">B10K-MSB-37135</strain>
        <tissue evidence="2">Heart</tissue>
    </source>
</reference>
<dbReference type="InterPro" id="IPR003439">
    <property type="entry name" value="ABC_transporter-like_ATP-bd"/>
</dbReference>
<dbReference type="PROSITE" id="PS50893">
    <property type="entry name" value="ABC_TRANSPORTER_2"/>
    <property type="match status" value="1"/>
</dbReference>
<gene>
    <name evidence="2" type="primary">Tap1</name>
    <name evidence="2" type="ORF">CRYUND_R14319</name>
</gene>
<protein>
    <submittedName>
        <fullName evidence="2">TAP1 protein</fullName>
    </submittedName>
</protein>
<dbReference type="PROSITE" id="PS00211">
    <property type="entry name" value="ABC_TRANSPORTER_1"/>
    <property type="match status" value="1"/>
</dbReference>
<feature type="domain" description="ABC transporter" evidence="1">
    <location>
        <begin position="1"/>
        <end position="183"/>
    </location>
</feature>
<dbReference type="Proteomes" id="UP000534426">
    <property type="component" value="Unassembled WGS sequence"/>
</dbReference>
<dbReference type="GO" id="GO:0016887">
    <property type="term" value="F:ATP hydrolysis activity"/>
    <property type="evidence" value="ECO:0007669"/>
    <property type="project" value="InterPro"/>
</dbReference>
<dbReference type="Gene3D" id="3.40.50.300">
    <property type="entry name" value="P-loop containing nucleotide triphosphate hydrolases"/>
    <property type="match status" value="2"/>
</dbReference>
<dbReference type="PANTHER" id="PTHR43394">
    <property type="entry name" value="ATP-DEPENDENT PERMEASE MDL1, MITOCHONDRIAL"/>
    <property type="match status" value="1"/>
</dbReference>
<proteinExistence type="predicted"/>
<dbReference type="InterPro" id="IPR027417">
    <property type="entry name" value="P-loop_NTPase"/>
</dbReference>
<organism evidence="2 3">
    <name type="scientific">Crypturellus undulatus</name>
    <dbReference type="NCBI Taxonomy" id="48396"/>
    <lineage>
        <taxon>Eukaryota</taxon>
        <taxon>Metazoa</taxon>
        <taxon>Chordata</taxon>
        <taxon>Craniata</taxon>
        <taxon>Vertebrata</taxon>
        <taxon>Euteleostomi</taxon>
        <taxon>Archelosauria</taxon>
        <taxon>Archosauria</taxon>
        <taxon>Dinosauria</taxon>
        <taxon>Saurischia</taxon>
        <taxon>Theropoda</taxon>
        <taxon>Coelurosauria</taxon>
        <taxon>Aves</taxon>
        <taxon>Palaeognathae</taxon>
        <taxon>Tinamiformes</taxon>
        <taxon>Tinamidae</taxon>
        <taxon>Crypturellus</taxon>
    </lineage>
</organism>
<keyword evidence="3" id="KW-1185">Reference proteome</keyword>
<dbReference type="AlphaFoldDB" id="A0A7K4LBH7"/>
<dbReference type="GO" id="GO:0005524">
    <property type="term" value="F:ATP binding"/>
    <property type="evidence" value="ECO:0007669"/>
    <property type="project" value="InterPro"/>
</dbReference>
<evidence type="ECO:0000313" key="3">
    <source>
        <dbReference type="Proteomes" id="UP000534426"/>
    </source>
</evidence>
<evidence type="ECO:0000313" key="2">
    <source>
        <dbReference type="EMBL" id="NWJ01229.1"/>
    </source>
</evidence>
<comment type="caution">
    <text evidence="2">The sequence shown here is derived from an EMBL/GenBank/DDBJ whole genome shotgun (WGS) entry which is preliminary data.</text>
</comment>
<dbReference type="PANTHER" id="PTHR43394:SF13">
    <property type="entry name" value="ANTIGEN PEPTIDE TRANSPORTER 1"/>
    <property type="match status" value="1"/>
</dbReference>
<evidence type="ECO:0000259" key="1">
    <source>
        <dbReference type="PROSITE" id="PS50893"/>
    </source>
</evidence>
<dbReference type="InterPro" id="IPR017871">
    <property type="entry name" value="ABC_transporter-like_CS"/>
</dbReference>
<dbReference type="EMBL" id="VWPW01007057">
    <property type="protein sequence ID" value="NWJ01229.1"/>
    <property type="molecule type" value="Genomic_DNA"/>
</dbReference>
<dbReference type="InterPro" id="IPR039421">
    <property type="entry name" value="Type_1_exporter"/>
</dbReference>
<sequence length="183" mass="19814">QGVSLELHPGEVLALVGAAGSGKSTLVALLQRLREPSRGHLLLDGRELHAYALAYLRAQVSPVSPRRSQRRRTRPHCPLVRAQVVAVQQEPTLFARSIHDNVALGARDRSRREVEAAARRAGAHGFITRLHRGYDTDAGELGGLVSGGQRQAVAIARALLRDPRVLVLDDPTSALDVEAQLQV</sequence>